<evidence type="ECO:0000256" key="1">
    <source>
        <dbReference type="SAM" id="Phobius"/>
    </source>
</evidence>
<sequence>MTIIDSATTSAAAATDLRALAAVAGGYGPVLDADPIAGADRARAIADYIARLAPIWARLGVDAAGLAATAEAFAADPRERHRDLARLLREAVPAGETEARTGWELAWLETHGTPARGARAAFARDRFRSLAAHALHGRHGERASMRMPGFAATWLAAVLTPALIPFLGLKVTAGAAALVLAVAGCARWHRRNRWSATAFVAVIAGATAAVALTMTARHLAESARLATWQELLVLAPVLAAAPGVRPFAVRLSALSPRVPILAGITLTGAALALLTTVGADAHLGVLPAVFLLAIGLPLLWTASPAAYFGASAGLLIAVTVAAAHTGDRLAEGASRRDAFAGGLATGCAAGLVLLAIGTAITLLAVRDER</sequence>
<name>A0A9W6SKM9_9ACTN</name>
<dbReference type="AlphaFoldDB" id="A0A9W6SKM9"/>
<comment type="caution">
    <text evidence="2">The sequence shown here is derived from an EMBL/GenBank/DDBJ whole genome shotgun (WGS) entry which is preliminary data.</text>
</comment>
<evidence type="ECO:0000313" key="3">
    <source>
        <dbReference type="Proteomes" id="UP001165079"/>
    </source>
</evidence>
<gene>
    <name evidence="2" type="ORF">Afil01_24620</name>
</gene>
<keyword evidence="1" id="KW-1133">Transmembrane helix</keyword>
<keyword evidence="3" id="KW-1185">Reference proteome</keyword>
<feature type="transmembrane region" description="Helical" evidence="1">
    <location>
        <begin position="338"/>
        <end position="365"/>
    </location>
</feature>
<dbReference type="EMBL" id="BSTX01000001">
    <property type="protein sequence ID" value="GLZ77655.1"/>
    <property type="molecule type" value="Genomic_DNA"/>
</dbReference>
<keyword evidence="1" id="KW-0472">Membrane</keyword>
<feature type="transmembrane region" description="Helical" evidence="1">
    <location>
        <begin position="147"/>
        <end position="167"/>
    </location>
</feature>
<accession>A0A9W6SKM9</accession>
<keyword evidence="1" id="KW-0812">Transmembrane</keyword>
<feature type="transmembrane region" description="Helical" evidence="1">
    <location>
        <begin position="307"/>
        <end position="326"/>
    </location>
</feature>
<proteinExistence type="predicted"/>
<evidence type="ECO:0000313" key="2">
    <source>
        <dbReference type="EMBL" id="GLZ77655.1"/>
    </source>
</evidence>
<reference evidence="2" key="1">
    <citation type="submission" date="2023-03" db="EMBL/GenBank/DDBJ databases">
        <title>Actinorhabdospora filicis NBRC 111898.</title>
        <authorList>
            <person name="Ichikawa N."/>
            <person name="Sato H."/>
            <person name="Tonouchi N."/>
        </authorList>
    </citation>
    <scope>NUCLEOTIDE SEQUENCE</scope>
    <source>
        <strain evidence="2">NBRC 111898</strain>
    </source>
</reference>
<feature type="transmembrane region" description="Helical" evidence="1">
    <location>
        <begin position="260"/>
        <end position="277"/>
    </location>
</feature>
<feature type="transmembrane region" description="Helical" evidence="1">
    <location>
        <begin position="228"/>
        <end position="248"/>
    </location>
</feature>
<feature type="transmembrane region" description="Helical" evidence="1">
    <location>
        <begin position="196"/>
        <end position="216"/>
    </location>
</feature>
<feature type="transmembrane region" description="Helical" evidence="1">
    <location>
        <begin position="283"/>
        <end position="300"/>
    </location>
</feature>
<dbReference type="Proteomes" id="UP001165079">
    <property type="component" value="Unassembled WGS sequence"/>
</dbReference>
<protein>
    <submittedName>
        <fullName evidence="2">Uncharacterized protein</fullName>
    </submittedName>
</protein>
<organism evidence="2 3">
    <name type="scientific">Actinorhabdospora filicis</name>
    <dbReference type="NCBI Taxonomy" id="1785913"/>
    <lineage>
        <taxon>Bacteria</taxon>
        <taxon>Bacillati</taxon>
        <taxon>Actinomycetota</taxon>
        <taxon>Actinomycetes</taxon>
        <taxon>Micromonosporales</taxon>
        <taxon>Micromonosporaceae</taxon>
        <taxon>Actinorhabdospora</taxon>
    </lineage>
</organism>
<dbReference type="RefSeq" id="WP_285662751.1">
    <property type="nucleotide sequence ID" value="NZ_BSTX01000001.1"/>
</dbReference>